<dbReference type="OrthoDB" id="1658288at2759"/>
<evidence type="ECO:0000256" key="2">
    <source>
        <dbReference type="PROSITE-ProRule" id="PRU01161"/>
    </source>
</evidence>
<protein>
    <submittedName>
        <fullName evidence="6">Latex allergen Hevea brasiliensis</fullName>
    </submittedName>
</protein>
<evidence type="ECO:0000259" key="4">
    <source>
        <dbReference type="PROSITE" id="PS50004"/>
    </source>
</evidence>
<dbReference type="Gene3D" id="3.40.1090.10">
    <property type="entry name" value="Cytosolic phospholipase A2 catalytic domain"/>
    <property type="match status" value="1"/>
</dbReference>
<dbReference type="STRING" id="461836.A0A0L0D788"/>
<name>A0A0L0D788_THETB</name>
<dbReference type="InterPro" id="IPR016035">
    <property type="entry name" value="Acyl_Trfase/lysoPLipase"/>
</dbReference>
<dbReference type="EMBL" id="GL349450">
    <property type="protein sequence ID" value="KNC48247.1"/>
    <property type="molecule type" value="Genomic_DNA"/>
</dbReference>
<dbReference type="CDD" id="cd00030">
    <property type="entry name" value="C2"/>
    <property type="match status" value="1"/>
</dbReference>
<evidence type="ECO:0000259" key="5">
    <source>
        <dbReference type="PROSITE" id="PS51635"/>
    </source>
</evidence>
<dbReference type="InterPro" id="IPR000008">
    <property type="entry name" value="C2_dom"/>
</dbReference>
<dbReference type="InterPro" id="IPR002641">
    <property type="entry name" value="PNPLA_dom"/>
</dbReference>
<feature type="active site" description="Nucleophile" evidence="2">
    <location>
        <position position="313"/>
    </location>
</feature>
<dbReference type="SUPFAM" id="SSF49562">
    <property type="entry name" value="C2 domain (Calcium/lipid-binding domain, CaLB)"/>
    <property type="match status" value="1"/>
</dbReference>
<evidence type="ECO:0000256" key="3">
    <source>
        <dbReference type="SAM" id="MobiDB-lite"/>
    </source>
</evidence>
<accession>A0A0L0D788</accession>
<dbReference type="AlphaFoldDB" id="A0A0L0D788"/>
<feature type="domain" description="C2" evidence="4">
    <location>
        <begin position="14"/>
        <end position="182"/>
    </location>
</feature>
<sequence length="608" mass="66746">MLVRRAGSKSSVSSAPDTPFHFDALEARAMALEVEVVGCRELRAPPATSLMGMTFSHIHPYVQLALTSPPREAEPVADADVGAGDGVETSGAEAAVNPPETPARIKRKRNPLEKAVVTKHVKDHDNSPVYGERFVFPLDEEASLRVRVFDHSSLSSKHTVLGVADVPLARIVRDIQRQQGNSGLEWLSTWFWLGPETQAMGRVYLNFRVLPWAKLLEQRRRSQRSNKPPAPLPQAQRPAGVASQVEDSLGWEIPWHKTAQLPSTDPVAPPPKFRILSLDGGGIRGILTAVVLHRLLAKHPLLLQDVDLIAGCSTGGIIAIMLACGYSPAQVAAIYEAHCPSIFRSDPIRRFSPFSAKYSDKVKYNAFKDYVGSVKLGELGKHVMVPAFRLDGRTGHSDDAEARSIFPSPTWRPALFSNLPAYSGPAEHTGAVSTAVGPDNKMSAMDVAMMTSAAPTYFPPFRSDSYLRDTYFVDGGVCINNPAQAAVARVVSLYPHVTMDNTVVLSLGAGVFNINLSFEEEEDTDFGIRQWAPHLLDLAMDGDRLLTDYLMRLTMGERYHRLDPLLPRQIPLDSVDDMDELVSIAMNVDLSATHAFLQDTFLRRPAHP</sequence>
<dbReference type="eggNOG" id="KOG0513">
    <property type="taxonomic scope" value="Eukaryota"/>
</dbReference>
<reference evidence="6 7" key="1">
    <citation type="submission" date="2010-05" db="EMBL/GenBank/DDBJ databases">
        <title>The Genome Sequence of Thecamonas trahens ATCC 50062.</title>
        <authorList>
            <consortium name="The Broad Institute Genome Sequencing Platform"/>
            <person name="Russ C."/>
            <person name="Cuomo C."/>
            <person name="Shea T."/>
            <person name="Young S.K."/>
            <person name="Zeng Q."/>
            <person name="Koehrsen M."/>
            <person name="Haas B."/>
            <person name="Borodovsky M."/>
            <person name="Guigo R."/>
            <person name="Alvarado L."/>
            <person name="Berlin A."/>
            <person name="Bochicchio J."/>
            <person name="Borenstein D."/>
            <person name="Chapman S."/>
            <person name="Chen Z."/>
            <person name="Freedman E."/>
            <person name="Gellesch M."/>
            <person name="Goldberg J."/>
            <person name="Griggs A."/>
            <person name="Gujja S."/>
            <person name="Heilman E."/>
            <person name="Heiman D."/>
            <person name="Hepburn T."/>
            <person name="Howarth C."/>
            <person name="Jen D."/>
            <person name="Larson L."/>
            <person name="Mehta T."/>
            <person name="Park D."/>
            <person name="Pearson M."/>
            <person name="Roberts A."/>
            <person name="Saif S."/>
            <person name="Shenoy N."/>
            <person name="Sisk P."/>
            <person name="Stolte C."/>
            <person name="Sykes S."/>
            <person name="Thomson T."/>
            <person name="Walk T."/>
            <person name="White J."/>
            <person name="Yandava C."/>
            <person name="Burger G."/>
            <person name="Gray M.W."/>
            <person name="Holland P.W.H."/>
            <person name="King N."/>
            <person name="Lang F.B.F."/>
            <person name="Roger A.J."/>
            <person name="Ruiz-Trillo I."/>
            <person name="Lander E."/>
            <person name="Nusbaum C."/>
        </authorList>
    </citation>
    <scope>NUCLEOTIDE SEQUENCE [LARGE SCALE GENOMIC DNA]</scope>
    <source>
        <strain evidence="6 7">ATCC 50062</strain>
    </source>
</reference>
<feature type="short sequence motif" description="DGA/G" evidence="2">
    <location>
        <begin position="474"/>
        <end position="476"/>
    </location>
</feature>
<keyword evidence="1 2" id="KW-0443">Lipid metabolism</keyword>
<dbReference type="GO" id="GO:0016787">
    <property type="term" value="F:hydrolase activity"/>
    <property type="evidence" value="ECO:0007669"/>
    <property type="project" value="UniProtKB-UniRule"/>
</dbReference>
<feature type="short sequence motif" description="GXGXXG" evidence="2">
    <location>
        <begin position="280"/>
        <end position="285"/>
    </location>
</feature>
<dbReference type="Pfam" id="PF01734">
    <property type="entry name" value="Patatin"/>
    <property type="match status" value="1"/>
</dbReference>
<dbReference type="PANTHER" id="PTHR24138">
    <property type="entry name" value="INTRACELLLAR PHOSPHOLIPASE A FAMILY"/>
    <property type="match status" value="1"/>
</dbReference>
<dbReference type="GO" id="GO:0016042">
    <property type="term" value="P:lipid catabolic process"/>
    <property type="evidence" value="ECO:0007669"/>
    <property type="project" value="UniProtKB-UniRule"/>
</dbReference>
<dbReference type="PROSITE" id="PS50004">
    <property type="entry name" value="C2"/>
    <property type="match status" value="1"/>
</dbReference>
<dbReference type="GeneID" id="25564019"/>
<dbReference type="InterPro" id="IPR047156">
    <property type="entry name" value="Teg/CotR/CapV-like"/>
</dbReference>
<gene>
    <name evidence="6" type="ORF">AMSG_04479</name>
</gene>
<feature type="active site" description="Proton acceptor" evidence="2">
    <location>
        <position position="474"/>
    </location>
</feature>
<dbReference type="InterPro" id="IPR035892">
    <property type="entry name" value="C2_domain_sf"/>
</dbReference>
<dbReference type="PROSITE" id="PS51635">
    <property type="entry name" value="PNPLA"/>
    <property type="match status" value="1"/>
</dbReference>
<feature type="region of interest" description="Disordered" evidence="3">
    <location>
        <begin position="220"/>
        <end position="240"/>
    </location>
</feature>
<dbReference type="Gene3D" id="2.60.40.150">
    <property type="entry name" value="C2 domain"/>
    <property type="match status" value="1"/>
</dbReference>
<feature type="short sequence motif" description="GXSXG" evidence="2">
    <location>
        <begin position="311"/>
        <end position="315"/>
    </location>
</feature>
<dbReference type="SMART" id="SM00239">
    <property type="entry name" value="C2"/>
    <property type="match status" value="1"/>
</dbReference>
<keyword evidence="2" id="KW-0442">Lipid degradation</keyword>
<keyword evidence="2" id="KW-0378">Hydrolase</keyword>
<evidence type="ECO:0000313" key="6">
    <source>
        <dbReference type="EMBL" id="KNC48247.1"/>
    </source>
</evidence>
<dbReference type="SUPFAM" id="SSF52151">
    <property type="entry name" value="FabD/lysophospholipase-like"/>
    <property type="match status" value="1"/>
</dbReference>
<dbReference type="Proteomes" id="UP000054408">
    <property type="component" value="Unassembled WGS sequence"/>
</dbReference>
<organism evidence="6 7">
    <name type="scientific">Thecamonas trahens ATCC 50062</name>
    <dbReference type="NCBI Taxonomy" id="461836"/>
    <lineage>
        <taxon>Eukaryota</taxon>
        <taxon>Apusozoa</taxon>
        <taxon>Apusomonadida</taxon>
        <taxon>Apusomonadidae</taxon>
        <taxon>Thecamonas</taxon>
    </lineage>
</organism>
<evidence type="ECO:0000313" key="7">
    <source>
        <dbReference type="Proteomes" id="UP000054408"/>
    </source>
</evidence>
<proteinExistence type="predicted"/>
<evidence type="ECO:0000256" key="1">
    <source>
        <dbReference type="ARBA" id="ARBA00023098"/>
    </source>
</evidence>
<dbReference type="RefSeq" id="XP_013758816.1">
    <property type="nucleotide sequence ID" value="XM_013903362.1"/>
</dbReference>
<keyword evidence="7" id="KW-1185">Reference proteome</keyword>
<dbReference type="Pfam" id="PF00168">
    <property type="entry name" value="C2"/>
    <property type="match status" value="1"/>
</dbReference>
<dbReference type="PANTHER" id="PTHR24138:SF10">
    <property type="entry name" value="PHOSPHOLIPASE A2"/>
    <property type="match status" value="1"/>
</dbReference>
<feature type="domain" description="PNPLA" evidence="5">
    <location>
        <begin position="276"/>
        <end position="487"/>
    </location>
</feature>